<name>A0A2B2LJT3_BACCE</name>
<protein>
    <recommendedName>
        <fullName evidence="3">Gp8 protein</fullName>
    </recommendedName>
</protein>
<accession>A0A2B2LJT3</accession>
<dbReference type="EMBL" id="NVAP01000049">
    <property type="protein sequence ID" value="PFQ42776.1"/>
    <property type="molecule type" value="Genomic_DNA"/>
</dbReference>
<evidence type="ECO:0000313" key="2">
    <source>
        <dbReference type="Proteomes" id="UP000224386"/>
    </source>
</evidence>
<sequence length="126" mass="14719">MTQDELFEKYNTKLVQHLETFFDGAKVYQDVVQEDESKISTIAHVVFETGGFENLGSINYKQEVTVYYFSENREDLDVLQLKFMNSIKKTGHVCKKTHKDKMQKGNTEFFVDVITFELTRNITNVC</sequence>
<proteinExistence type="predicted"/>
<dbReference type="Proteomes" id="UP000224386">
    <property type="component" value="Unassembled WGS sequence"/>
</dbReference>
<reference evidence="1 2" key="1">
    <citation type="submission" date="2017-09" db="EMBL/GenBank/DDBJ databases">
        <title>Large-scale bioinformatics analysis of Bacillus genomes uncovers conserved roles of natural products in bacterial physiology.</title>
        <authorList>
            <consortium name="Agbiome Team Llc"/>
            <person name="Bleich R.M."/>
            <person name="Grubbs K.J."/>
            <person name="Santa Maria K.C."/>
            <person name="Allen S.E."/>
            <person name="Farag S."/>
            <person name="Shank E.A."/>
            <person name="Bowers A."/>
        </authorList>
    </citation>
    <scope>NUCLEOTIDE SEQUENCE [LARGE SCALE GENOMIC DNA]</scope>
    <source>
        <strain evidence="1 2">AFS070861</strain>
    </source>
</reference>
<evidence type="ECO:0000313" key="1">
    <source>
        <dbReference type="EMBL" id="PFQ42776.1"/>
    </source>
</evidence>
<dbReference type="RefSeq" id="WP_098614574.1">
    <property type="nucleotide sequence ID" value="NZ_NVAP01000049.1"/>
</dbReference>
<comment type="caution">
    <text evidence="1">The sequence shown here is derived from an EMBL/GenBank/DDBJ whole genome shotgun (WGS) entry which is preliminary data.</text>
</comment>
<dbReference type="AlphaFoldDB" id="A0A2B2LJT3"/>
<organism evidence="1 2">
    <name type="scientific">Bacillus cereus</name>
    <dbReference type="NCBI Taxonomy" id="1396"/>
    <lineage>
        <taxon>Bacteria</taxon>
        <taxon>Bacillati</taxon>
        <taxon>Bacillota</taxon>
        <taxon>Bacilli</taxon>
        <taxon>Bacillales</taxon>
        <taxon>Bacillaceae</taxon>
        <taxon>Bacillus</taxon>
        <taxon>Bacillus cereus group</taxon>
    </lineage>
</organism>
<evidence type="ECO:0008006" key="3">
    <source>
        <dbReference type="Google" id="ProtNLM"/>
    </source>
</evidence>
<gene>
    <name evidence="1" type="ORF">COK05_24315</name>
</gene>